<reference evidence="4" key="1">
    <citation type="submission" date="2022-12" db="EMBL/GenBank/DDBJ databases">
        <authorList>
            <person name="Petersen C."/>
        </authorList>
    </citation>
    <scope>NUCLEOTIDE SEQUENCE</scope>
    <source>
        <strain evidence="4">IBT 29677</strain>
    </source>
</reference>
<evidence type="ECO:0000313" key="5">
    <source>
        <dbReference type="Proteomes" id="UP001147747"/>
    </source>
</evidence>
<dbReference type="GeneID" id="81365274"/>
<dbReference type="Pfam" id="PF01425">
    <property type="entry name" value="Amidase"/>
    <property type="match status" value="1"/>
</dbReference>
<gene>
    <name evidence="4" type="ORF">N7509_001657</name>
</gene>
<dbReference type="PANTHER" id="PTHR46310">
    <property type="entry name" value="AMIDASE 1"/>
    <property type="match status" value="1"/>
</dbReference>
<feature type="signal peptide" evidence="1">
    <location>
        <begin position="1"/>
        <end position="30"/>
    </location>
</feature>
<proteinExistence type="predicted"/>
<protein>
    <recommendedName>
        <fullName evidence="6">Amidase domain-containing protein</fullName>
    </recommendedName>
</protein>
<evidence type="ECO:0000259" key="2">
    <source>
        <dbReference type="Pfam" id="PF01425"/>
    </source>
</evidence>
<dbReference type="EMBL" id="JAPZBU010000004">
    <property type="protein sequence ID" value="KAJ5407774.1"/>
    <property type="molecule type" value="Genomic_DNA"/>
</dbReference>
<dbReference type="RefSeq" id="XP_056492089.1">
    <property type="nucleotide sequence ID" value="XM_056626294.1"/>
</dbReference>
<sequence length="686" mass="74895">MAQIHRQSARAFMVALSFVSFLGIFSPVNALSSAQGKTIELNGVPYFVGNVAVSQILEVPVSIYEEPCLSDIDIFPLTVISSNASSFTGQELDETVSDYMHRDDVFNTAFLKGTNPLSLPGLVILDILLTITRPLAIYVAYNGDETPSVEIRSTFPTLLDNGNSLFLVSPEYANNGLKRTAKARLAQSIPIGPYFASAKTGKIFKAHRLYSDDNQAFLEPAISDEEGGYIPLAPGFQGHSIAVPSRLYYTATPEQPLAGLRLGVKDIFHVKGLRTSGGNRGYYSLYDERNTTGPAIQSLIDQGAVFVGKMGTVQFANGDSPTADWVDLHCPFNPRGDGYQYPSGSSTGPGAGMGSYEWLDIAVGSDTGGSMRGPAGAQGLFGNRPSTGAVDLDEVIPLCSGLDTAGVFARSAELWSRVVHAWYKRFDDRFDSYPNSILYPESSFTAEAINNTDALYLIERFVTQFEAFLGTKRTAIDVRGSWNRTRPANSPATSLDDLLHYTYGTLITVYQWLHLGVPFFADYAKKHSGRTPYVNPGPLLRWNLGKESGQQGFDTAWNNKTIFMDWWNSPSGFGARNNETCSESVYIYPNSVGEVSYRDEYLGGPTAPYWGMSDSNIAVFASVPDLVVPIGEVPYNSTKSGKVEYLPVTMSLVAARGCDLMLANMVEQMELEDILRPVSVGTRLYP</sequence>
<evidence type="ECO:0000256" key="1">
    <source>
        <dbReference type="SAM" id="SignalP"/>
    </source>
</evidence>
<keyword evidence="5" id="KW-1185">Reference proteome</keyword>
<feature type="chain" id="PRO_5040723847" description="Amidase domain-containing protein" evidence="1">
    <location>
        <begin position="31"/>
        <end position="686"/>
    </location>
</feature>
<keyword evidence="1" id="KW-0732">Signal</keyword>
<reference evidence="4" key="2">
    <citation type="journal article" date="2023" name="IMA Fungus">
        <title>Comparative genomic study of the Penicillium genus elucidates a diverse pangenome and 15 lateral gene transfer events.</title>
        <authorList>
            <person name="Petersen C."/>
            <person name="Sorensen T."/>
            <person name="Nielsen M.R."/>
            <person name="Sondergaard T.E."/>
            <person name="Sorensen J.L."/>
            <person name="Fitzpatrick D.A."/>
            <person name="Frisvad J.C."/>
            <person name="Nielsen K.L."/>
        </authorList>
    </citation>
    <scope>NUCLEOTIDE SEQUENCE</scope>
    <source>
        <strain evidence="4">IBT 29677</strain>
    </source>
</reference>
<dbReference type="InterPro" id="IPR023631">
    <property type="entry name" value="Amidase_dom"/>
</dbReference>
<dbReference type="AlphaFoldDB" id="A0A9X0BCQ8"/>
<evidence type="ECO:0008006" key="6">
    <source>
        <dbReference type="Google" id="ProtNLM"/>
    </source>
</evidence>
<dbReference type="SUPFAM" id="SSF75304">
    <property type="entry name" value="Amidase signature (AS) enzymes"/>
    <property type="match status" value="1"/>
</dbReference>
<comment type="caution">
    <text evidence="4">The sequence shown here is derived from an EMBL/GenBank/DDBJ whole genome shotgun (WGS) entry which is preliminary data.</text>
</comment>
<dbReference type="InterPro" id="IPR036928">
    <property type="entry name" value="AS_sf"/>
</dbReference>
<dbReference type="Gene3D" id="3.90.1300.10">
    <property type="entry name" value="Amidase signature (AS) domain"/>
    <property type="match status" value="1"/>
</dbReference>
<evidence type="ECO:0000313" key="4">
    <source>
        <dbReference type="EMBL" id="KAJ5407774.1"/>
    </source>
</evidence>
<feature type="domain" description="Scytalone dehydratase-like protein Arp1 N-terminal" evidence="3">
    <location>
        <begin position="136"/>
        <end position="210"/>
    </location>
</feature>
<dbReference type="Pfam" id="PF26053">
    <property type="entry name" value="DUF8016"/>
    <property type="match status" value="2"/>
</dbReference>
<feature type="domain" description="Amidase" evidence="2">
    <location>
        <begin position="251"/>
        <end position="434"/>
    </location>
</feature>
<accession>A0A9X0BCQ8</accession>
<feature type="domain" description="Scytalone dehydratase-like protein Arp1 N-terminal" evidence="3">
    <location>
        <begin position="69"/>
        <end position="113"/>
    </location>
</feature>
<evidence type="ECO:0000259" key="3">
    <source>
        <dbReference type="Pfam" id="PF26053"/>
    </source>
</evidence>
<dbReference type="InterPro" id="IPR058329">
    <property type="entry name" value="Arp1_N"/>
</dbReference>
<dbReference type="PANTHER" id="PTHR46310:SF7">
    <property type="entry name" value="AMIDASE 1"/>
    <property type="match status" value="1"/>
</dbReference>
<name>A0A9X0BCQ8_9EURO</name>
<dbReference type="Proteomes" id="UP001147747">
    <property type="component" value="Unassembled WGS sequence"/>
</dbReference>
<organism evidence="4 5">
    <name type="scientific">Penicillium cosmopolitanum</name>
    <dbReference type="NCBI Taxonomy" id="1131564"/>
    <lineage>
        <taxon>Eukaryota</taxon>
        <taxon>Fungi</taxon>
        <taxon>Dikarya</taxon>
        <taxon>Ascomycota</taxon>
        <taxon>Pezizomycotina</taxon>
        <taxon>Eurotiomycetes</taxon>
        <taxon>Eurotiomycetidae</taxon>
        <taxon>Eurotiales</taxon>
        <taxon>Aspergillaceae</taxon>
        <taxon>Penicillium</taxon>
    </lineage>
</organism>
<dbReference type="OrthoDB" id="5423360at2759"/>